<comment type="caution">
    <text evidence="2">The sequence shown here is derived from an EMBL/GenBank/DDBJ whole genome shotgun (WGS) entry which is preliminary data.</text>
</comment>
<proteinExistence type="predicted"/>
<protein>
    <recommendedName>
        <fullName evidence="4">Centriole, cilia and spindle-associated protein</fullName>
    </recommendedName>
</protein>
<organism evidence="2 3">
    <name type="scientific">Aldrovandia affinis</name>
    <dbReference type="NCBI Taxonomy" id="143900"/>
    <lineage>
        <taxon>Eukaryota</taxon>
        <taxon>Metazoa</taxon>
        <taxon>Chordata</taxon>
        <taxon>Craniata</taxon>
        <taxon>Vertebrata</taxon>
        <taxon>Euteleostomi</taxon>
        <taxon>Actinopterygii</taxon>
        <taxon>Neopterygii</taxon>
        <taxon>Teleostei</taxon>
        <taxon>Notacanthiformes</taxon>
        <taxon>Halosauridae</taxon>
        <taxon>Aldrovandia</taxon>
    </lineage>
</organism>
<dbReference type="GO" id="GO:0005814">
    <property type="term" value="C:centriole"/>
    <property type="evidence" value="ECO:0007669"/>
    <property type="project" value="TreeGrafter"/>
</dbReference>
<gene>
    <name evidence="2" type="ORF">AAFF_G00063290</name>
</gene>
<reference evidence="2" key="1">
    <citation type="journal article" date="2023" name="Science">
        <title>Genome structures resolve the early diversification of teleost fishes.</title>
        <authorList>
            <person name="Parey E."/>
            <person name="Louis A."/>
            <person name="Montfort J."/>
            <person name="Bouchez O."/>
            <person name="Roques C."/>
            <person name="Iampietro C."/>
            <person name="Lluch J."/>
            <person name="Castinel A."/>
            <person name="Donnadieu C."/>
            <person name="Desvignes T."/>
            <person name="Floi Bucao C."/>
            <person name="Jouanno E."/>
            <person name="Wen M."/>
            <person name="Mejri S."/>
            <person name="Dirks R."/>
            <person name="Jansen H."/>
            <person name="Henkel C."/>
            <person name="Chen W.J."/>
            <person name="Zahm M."/>
            <person name="Cabau C."/>
            <person name="Klopp C."/>
            <person name="Thompson A.W."/>
            <person name="Robinson-Rechavi M."/>
            <person name="Braasch I."/>
            <person name="Lecointre G."/>
            <person name="Bobe J."/>
            <person name="Postlethwait J.H."/>
            <person name="Berthelot C."/>
            <person name="Roest Crollius H."/>
            <person name="Guiguen Y."/>
        </authorList>
    </citation>
    <scope>NUCLEOTIDE SEQUENCE</scope>
    <source>
        <strain evidence="2">NC1722</strain>
    </source>
</reference>
<name>A0AAD7RZJ1_9TELE</name>
<dbReference type="PANTHER" id="PTHR31022:SF4">
    <property type="entry name" value="CENTRIOLE, CILIA AND SPINDLE-ASSOCIATED PROTEIN"/>
    <property type="match status" value="1"/>
</dbReference>
<dbReference type="InterPro" id="IPR029774">
    <property type="entry name" value="CSAP"/>
</dbReference>
<feature type="compositionally biased region" description="Basic and acidic residues" evidence="1">
    <location>
        <begin position="112"/>
        <end position="131"/>
    </location>
</feature>
<dbReference type="GO" id="GO:1901673">
    <property type="term" value="P:regulation of mitotic spindle assembly"/>
    <property type="evidence" value="ECO:0007669"/>
    <property type="project" value="TreeGrafter"/>
</dbReference>
<feature type="region of interest" description="Disordered" evidence="1">
    <location>
        <begin position="213"/>
        <end position="237"/>
    </location>
</feature>
<dbReference type="Pfam" id="PF15748">
    <property type="entry name" value="CCSAP"/>
    <property type="match status" value="1"/>
</dbReference>
<sequence length="257" mass="29427">MVTKTEYMKKFKDPKWETHSKCYEDLLNYRLSRRMLEQSHNSFFWGSCENDSSGKSTPKNNKIDPLIAKETLEHNEQENELNDASELVALSRIEPQGDTYPSTGGQDAECGQLHRDRGTEVKQGEGSRASDSESVQSGHVLAKPRRLRKPKPTRAKCEPQQTSVGDKHPFALYGWAEQRADIAGKKTHNVRPAASTKEIHASALRAKSRREVEKRLKTADRRRVRSAGLEKVHKTKPIPDYNPWMTEYMRCFSTRSR</sequence>
<feature type="region of interest" description="Disordered" evidence="1">
    <location>
        <begin position="95"/>
        <end position="165"/>
    </location>
</feature>
<dbReference type="Proteomes" id="UP001221898">
    <property type="component" value="Unassembled WGS sequence"/>
</dbReference>
<accession>A0AAD7RZJ1</accession>
<dbReference type="GO" id="GO:0036064">
    <property type="term" value="C:ciliary basal body"/>
    <property type="evidence" value="ECO:0007669"/>
    <property type="project" value="TreeGrafter"/>
</dbReference>
<dbReference type="EMBL" id="JAINUG010000139">
    <property type="protein sequence ID" value="KAJ8393257.1"/>
    <property type="molecule type" value="Genomic_DNA"/>
</dbReference>
<dbReference type="AlphaFoldDB" id="A0AAD7RZJ1"/>
<dbReference type="PANTHER" id="PTHR31022">
    <property type="entry name" value="CENTRIOLE, CILIA AND SPINDLE-ASSOCIATED PROTEIN"/>
    <property type="match status" value="1"/>
</dbReference>
<keyword evidence="3" id="KW-1185">Reference proteome</keyword>
<dbReference type="GO" id="GO:0005819">
    <property type="term" value="C:spindle"/>
    <property type="evidence" value="ECO:0007669"/>
    <property type="project" value="TreeGrafter"/>
</dbReference>
<evidence type="ECO:0008006" key="4">
    <source>
        <dbReference type="Google" id="ProtNLM"/>
    </source>
</evidence>
<evidence type="ECO:0000313" key="2">
    <source>
        <dbReference type="EMBL" id="KAJ8393257.1"/>
    </source>
</evidence>
<evidence type="ECO:0000256" key="1">
    <source>
        <dbReference type="SAM" id="MobiDB-lite"/>
    </source>
</evidence>
<feature type="compositionally biased region" description="Basic residues" evidence="1">
    <location>
        <begin position="142"/>
        <end position="154"/>
    </location>
</feature>
<evidence type="ECO:0000313" key="3">
    <source>
        <dbReference type="Proteomes" id="UP001221898"/>
    </source>
</evidence>
<dbReference type="GO" id="GO:0035869">
    <property type="term" value="C:ciliary transition zone"/>
    <property type="evidence" value="ECO:0007669"/>
    <property type="project" value="TreeGrafter"/>
</dbReference>
<dbReference type="GO" id="GO:0008017">
    <property type="term" value="F:microtubule binding"/>
    <property type="evidence" value="ECO:0007669"/>
    <property type="project" value="TreeGrafter"/>
</dbReference>